<feature type="region of interest" description="Disordered" evidence="3">
    <location>
        <begin position="30"/>
        <end position="552"/>
    </location>
</feature>
<feature type="compositionally biased region" description="Acidic residues" evidence="3">
    <location>
        <begin position="371"/>
        <end position="387"/>
    </location>
</feature>
<evidence type="ECO:0000313" key="6">
    <source>
        <dbReference type="Proteomes" id="UP001329825"/>
    </source>
</evidence>
<feature type="compositionally biased region" description="Low complexity" evidence="3">
    <location>
        <begin position="896"/>
        <end position="910"/>
    </location>
</feature>
<feature type="compositionally biased region" description="Basic and acidic residues" evidence="3">
    <location>
        <begin position="731"/>
        <end position="744"/>
    </location>
</feature>
<feature type="compositionally biased region" description="Basic and acidic residues" evidence="3">
    <location>
        <begin position="1049"/>
        <end position="1058"/>
    </location>
</feature>
<feature type="compositionally biased region" description="Pro residues" evidence="3">
    <location>
        <begin position="807"/>
        <end position="818"/>
    </location>
</feature>
<gene>
    <name evidence="5" type="ORF">IL334_004840</name>
</gene>
<dbReference type="EMBL" id="CP141886">
    <property type="protein sequence ID" value="WRT67866.1"/>
    <property type="molecule type" value="Genomic_DNA"/>
</dbReference>
<feature type="compositionally biased region" description="Polar residues" evidence="3">
    <location>
        <begin position="959"/>
        <end position="975"/>
    </location>
</feature>
<feature type="compositionally biased region" description="Acidic residues" evidence="3">
    <location>
        <begin position="822"/>
        <end position="837"/>
    </location>
</feature>
<feature type="compositionally biased region" description="Low complexity" evidence="3">
    <location>
        <begin position="1230"/>
        <end position="1242"/>
    </location>
</feature>
<dbReference type="RefSeq" id="XP_062792606.1">
    <property type="nucleotide sequence ID" value="XM_062936555.1"/>
</dbReference>
<feature type="compositionally biased region" description="Pro residues" evidence="3">
    <location>
        <begin position="989"/>
        <end position="1000"/>
    </location>
</feature>
<feature type="compositionally biased region" description="Low complexity" evidence="3">
    <location>
        <begin position="154"/>
        <end position="163"/>
    </location>
</feature>
<feature type="compositionally biased region" description="Acidic residues" evidence="3">
    <location>
        <begin position="794"/>
        <end position="804"/>
    </location>
</feature>
<feature type="domain" description="SH3" evidence="4">
    <location>
        <begin position="2"/>
        <end position="65"/>
    </location>
</feature>
<feature type="region of interest" description="Disordered" evidence="3">
    <location>
        <begin position="609"/>
        <end position="1290"/>
    </location>
</feature>
<keyword evidence="6" id="KW-1185">Reference proteome</keyword>
<dbReference type="Gene3D" id="2.30.30.40">
    <property type="entry name" value="SH3 Domains"/>
    <property type="match status" value="1"/>
</dbReference>
<feature type="compositionally biased region" description="Polar residues" evidence="3">
    <location>
        <begin position="1114"/>
        <end position="1124"/>
    </location>
</feature>
<dbReference type="GeneID" id="87956971"/>
<protein>
    <recommendedName>
        <fullName evidence="4">SH3 domain-containing protein</fullName>
    </recommendedName>
</protein>
<evidence type="ECO:0000256" key="2">
    <source>
        <dbReference type="PROSITE-ProRule" id="PRU00192"/>
    </source>
</evidence>
<dbReference type="InterPro" id="IPR036028">
    <property type="entry name" value="SH3-like_dom_sf"/>
</dbReference>
<feature type="compositionally biased region" description="Acidic residues" evidence="3">
    <location>
        <begin position="642"/>
        <end position="655"/>
    </location>
</feature>
<dbReference type="SMART" id="SM00326">
    <property type="entry name" value="SH3"/>
    <property type="match status" value="1"/>
</dbReference>
<dbReference type="Proteomes" id="UP001329825">
    <property type="component" value="Chromosome 6"/>
</dbReference>
<feature type="compositionally biased region" description="Pro residues" evidence="3">
    <location>
        <begin position="1074"/>
        <end position="1093"/>
    </location>
</feature>
<feature type="compositionally biased region" description="Low complexity" evidence="3">
    <location>
        <begin position="227"/>
        <end position="239"/>
    </location>
</feature>
<reference evidence="5 6" key="1">
    <citation type="submission" date="2024-01" db="EMBL/GenBank/DDBJ databases">
        <title>Comparative genomics of Cryptococcus and Kwoniella reveals pathogenesis evolution and contrasting modes of karyotype evolution via chromosome fusion or intercentromeric recombination.</title>
        <authorList>
            <person name="Coelho M.A."/>
            <person name="David-Palma M."/>
            <person name="Shea T."/>
            <person name="Bowers K."/>
            <person name="McGinley-Smith S."/>
            <person name="Mohammad A.W."/>
            <person name="Gnirke A."/>
            <person name="Yurkov A.M."/>
            <person name="Nowrousian M."/>
            <person name="Sun S."/>
            <person name="Cuomo C.A."/>
            <person name="Heitman J."/>
        </authorList>
    </citation>
    <scope>NUCLEOTIDE SEQUENCE [LARGE SCALE GENOMIC DNA]</scope>
    <source>
        <strain evidence="5">CBS 11374</strain>
    </source>
</reference>
<organism evidence="5 6">
    <name type="scientific">Kwoniella shivajii</name>
    <dbReference type="NCBI Taxonomy" id="564305"/>
    <lineage>
        <taxon>Eukaryota</taxon>
        <taxon>Fungi</taxon>
        <taxon>Dikarya</taxon>
        <taxon>Basidiomycota</taxon>
        <taxon>Agaricomycotina</taxon>
        <taxon>Tremellomycetes</taxon>
        <taxon>Tremellales</taxon>
        <taxon>Cryptococcaceae</taxon>
        <taxon>Kwoniella</taxon>
    </lineage>
</organism>
<evidence type="ECO:0000256" key="1">
    <source>
        <dbReference type="ARBA" id="ARBA00022443"/>
    </source>
</evidence>
<feature type="compositionally biased region" description="Basic and acidic residues" evidence="3">
    <location>
        <begin position="500"/>
        <end position="514"/>
    </location>
</feature>
<feature type="compositionally biased region" description="Polar residues" evidence="3">
    <location>
        <begin position="73"/>
        <end position="84"/>
    </location>
</feature>
<feature type="compositionally biased region" description="Basic and acidic residues" evidence="3">
    <location>
        <begin position="261"/>
        <end position="271"/>
    </location>
</feature>
<feature type="compositionally biased region" description="Polar residues" evidence="3">
    <location>
        <begin position="911"/>
        <end position="922"/>
    </location>
</feature>
<feature type="compositionally biased region" description="Acidic residues" evidence="3">
    <location>
        <begin position="1064"/>
        <end position="1073"/>
    </location>
</feature>
<dbReference type="PROSITE" id="PS50002">
    <property type="entry name" value="SH3"/>
    <property type="match status" value="1"/>
</dbReference>
<sequence>MSYPYLARTILKYKSPHATDLSFLKDETIRVTGPSDDDEDWLIGENIDGSKKGGFPKDFITPIEEEQAGAGEGSNTEHPTQQSEPALPTTTTTNTTSTNQSAPPVSINIPAPPSPTLEATSRLPTPAMAPSPVPPTAEPSTSDPAPAPAPTSAPAPTRAPVSTEATNTTSDSPPKPQSMKDRLAFFAAAQNKPAPPPIKPKPAAGGLTWSQRQKLRQEQEAKERESNPNPTSTPAAHAPAPAPVPSQPAPITSKEPAASQPKDEEKKDEGKGMSAADALSSITKGGSLKERMAALQGQGAFGSNSTPNEESKSTAPPPVSSGKVWKRPPAPEPEPEADTQDTTEQIDRPESVRSPIAEQGDSIAHPREEGSTEEQAEREEDDEDEEEKEKARRAAIAARMAKLGARGPMGMMPPAKPARKPTKEALSAASSPVEEKREPVPESTSKAEDEVKATPSADETAADSAGPPKSIPIPAVPRRTAPPRRRGPAATPASTNPTETARENPPEPENRFETTDESGAPIPPPQVMVAGEDDPLPKTQAGLEKEKEDEEIGKGVGGLEGAAAAGIALAPVDPITSFTSTSNGDGNSHAPLAPRLEEDADKTLVGAIGGAESVSRGTGTLTTEQGEGQGEIIDESSPPVQEVEEGIFEGGEEKDDVMKQAQRGNLEYEAPSNPLDLKNNDEPMSTPLSPIPIGMVPIHPPAEDGSGYDEDEPPHPSPRRGISLDMPLDEVELKHEHEHELHNDEEIDNAPAPPPRRLSLDKPLGPRPLPSPGKIGRALPPPPTCNSLIPPRDDSEEEDEEDDDIRPQPPARLPPPPAQQTQEEEEEEEEEEGDDADQAPPPPPARHIPPPGQDDEQEQEEEDEDEDEAPPPPPPVRKPSAPTPLQVGIPTPASAPKSPIGSSPTISTSPMQSRTLASQESLAPSKEEDDDDASRRSGIAARMARLGGIKFGMPPPTLRKQSQNVSSPTTETPVTDQEHLNSPIDKEPPLPSPKGEPPLSPISAVGAQEGEETPEQEAARRRATLARLRAGGALGGFGLFNQGSSHAAATEEIHEDSRGLAVDNEPEANEEDASPPPAPPARPVAPSGPPALGPPANAEDEDEAPPPPPPTRPMISTANTTEGETTALPPRLPQSPISPIPPSPVRTPSGRRPPVPSEKRFSHSYKRSSTSSSAVIPENQSLSTSGDLPIADEPAVMASDQFEEDQAPPPPPPLNRSLPPQQSVPDSPRRSMSTTSRASRQSFELPPSTPSRVLPQQQQQQQVPSSPVLPSPARQSSVSQTHGNRPGFDQLKEASATHGAQLARSAQGIFNQGRKAYVGDGSPIGFVYVAMDNAKLPRPIPGQLGQVIFEQEGGSIMKRYDNPKPGDIAAFHDSKLKGKKGLTTYNQHVGSVEDPLVGIVAEFEERKHKLKVYQVERGVPEEVSYRCEDLKSGRIVVYRLGL</sequence>
<feature type="compositionally biased region" description="Low complexity" evidence="3">
    <location>
        <begin position="394"/>
        <end position="413"/>
    </location>
</feature>
<dbReference type="SUPFAM" id="SSF50044">
    <property type="entry name" value="SH3-domain"/>
    <property type="match status" value="1"/>
</dbReference>
<dbReference type="Pfam" id="PF07653">
    <property type="entry name" value="SH3_2"/>
    <property type="match status" value="1"/>
</dbReference>
<feature type="compositionally biased region" description="Low complexity" evidence="3">
    <location>
        <begin position="89"/>
        <end position="99"/>
    </location>
</feature>
<feature type="compositionally biased region" description="Polar residues" evidence="3">
    <location>
        <begin position="1273"/>
        <end position="1283"/>
    </location>
</feature>
<feature type="compositionally biased region" description="Pro residues" evidence="3">
    <location>
        <begin position="839"/>
        <end position="852"/>
    </location>
</feature>
<feature type="compositionally biased region" description="Low complexity" evidence="3">
    <location>
        <begin position="488"/>
        <end position="499"/>
    </location>
</feature>
<feature type="compositionally biased region" description="Low complexity" evidence="3">
    <location>
        <begin position="1253"/>
        <end position="1272"/>
    </location>
</feature>
<dbReference type="InterPro" id="IPR057402">
    <property type="entry name" value="AIM3_BBC1_C"/>
</dbReference>
<dbReference type="Pfam" id="PF25459">
    <property type="entry name" value="AIM3_BBC1_C"/>
    <property type="match status" value="1"/>
</dbReference>
<name>A0ABZ1D4G9_9TREE</name>
<feature type="compositionally biased region" description="Basic and acidic residues" evidence="3">
    <location>
        <begin position="976"/>
        <end position="988"/>
    </location>
</feature>
<keyword evidence="1 2" id="KW-0728">SH3 domain</keyword>
<dbReference type="InterPro" id="IPR001452">
    <property type="entry name" value="SH3_domain"/>
</dbReference>
<evidence type="ECO:0000259" key="4">
    <source>
        <dbReference type="PROSITE" id="PS50002"/>
    </source>
</evidence>
<evidence type="ECO:0000256" key="3">
    <source>
        <dbReference type="SAM" id="MobiDB-lite"/>
    </source>
</evidence>
<evidence type="ECO:0000313" key="5">
    <source>
        <dbReference type="EMBL" id="WRT67866.1"/>
    </source>
</evidence>
<feature type="compositionally biased region" description="Basic and acidic residues" evidence="3">
    <location>
        <begin position="433"/>
        <end position="452"/>
    </location>
</feature>
<feature type="compositionally biased region" description="Pro residues" evidence="3">
    <location>
        <begin position="127"/>
        <end position="137"/>
    </location>
</feature>
<accession>A0ABZ1D4G9</accession>
<proteinExistence type="predicted"/>
<feature type="compositionally biased region" description="Pro residues" evidence="3">
    <location>
        <begin position="1130"/>
        <end position="1156"/>
    </location>
</feature>
<feature type="compositionally biased region" description="Basic and acidic residues" evidence="3">
    <location>
        <begin position="215"/>
        <end position="226"/>
    </location>
</feature>
<feature type="compositionally biased region" description="Acidic residues" evidence="3">
    <location>
        <begin position="853"/>
        <end position="869"/>
    </location>
</feature>
<feature type="compositionally biased region" description="Low complexity" evidence="3">
    <location>
        <begin position="617"/>
        <end position="626"/>
    </location>
</feature>